<reference evidence="2 3" key="1">
    <citation type="submission" date="2020-03" db="EMBL/GenBank/DDBJ databases">
        <title>Draft Genome Sequence of Cudoniella acicularis.</title>
        <authorList>
            <person name="Buettner E."/>
            <person name="Kellner H."/>
        </authorList>
    </citation>
    <scope>NUCLEOTIDE SEQUENCE [LARGE SCALE GENOMIC DNA]</scope>
    <source>
        <strain evidence="2 3">DSM 108380</strain>
    </source>
</reference>
<evidence type="ECO:0000313" key="2">
    <source>
        <dbReference type="EMBL" id="KAF4633575.1"/>
    </source>
</evidence>
<organism evidence="2 3">
    <name type="scientific">Cudoniella acicularis</name>
    <dbReference type="NCBI Taxonomy" id="354080"/>
    <lineage>
        <taxon>Eukaryota</taxon>
        <taxon>Fungi</taxon>
        <taxon>Dikarya</taxon>
        <taxon>Ascomycota</taxon>
        <taxon>Pezizomycotina</taxon>
        <taxon>Leotiomycetes</taxon>
        <taxon>Helotiales</taxon>
        <taxon>Tricladiaceae</taxon>
        <taxon>Cudoniella</taxon>
    </lineage>
</organism>
<accession>A0A8H4RP88</accession>
<keyword evidence="3" id="KW-1185">Reference proteome</keyword>
<keyword evidence="1" id="KW-0732">Signal</keyword>
<protein>
    <submittedName>
        <fullName evidence="2">Uncharacterized protein</fullName>
    </submittedName>
</protein>
<sequence length="217" mass="22020">MRTNTLTTSFFLLPISISISALQIPSVFAPFYEPHIDSLLTSNETIIPDTNELLKRDGNCPVNYNSCSTLAANDGAACCTQGSVCTRDKANNIACCNIGATCTGTINQGTPAATTTTSGGGAVFGTTTTAATTTTAGTTATITNAASVVPNAYFPFPYISTTYVNSAACNSAFQACQANYAACTADLQGGSSGFAVTIVAPQGGITSELGGLLQSSE</sequence>
<dbReference type="AlphaFoldDB" id="A0A8H4RP88"/>
<comment type="caution">
    <text evidence="2">The sequence shown here is derived from an EMBL/GenBank/DDBJ whole genome shotgun (WGS) entry which is preliminary data.</text>
</comment>
<evidence type="ECO:0000313" key="3">
    <source>
        <dbReference type="Proteomes" id="UP000566819"/>
    </source>
</evidence>
<dbReference type="PANTHER" id="PTHR39599">
    <property type="entry name" value="GPI-ANCHORED PROTEIN (EUROFUNG)-RELATED-RELATED"/>
    <property type="match status" value="1"/>
</dbReference>
<evidence type="ECO:0000256" key="1">
    <source>
        <dbReference type="SAM" id="SignalP"/>
    </source>
</evidence>
<dbReference type="OrthoDB" id="5410926at2759"/>
<feature type="signal peptide" evidence="1">
    <location>
        <begin position="1"/>
        <end position="21"/>
    </location>
</feature>
<dbReference type="Proteomes" id="UP000566819">
    <property type="component" value="Unassembled WGS sequence"/>
</dbReference>
<gene>
    <name evidence="2" type="ORF">G7Y89_g4542</name>
</gene>
<proteinExistence type="predicted"/>
<dbReference type="EMBL" id="JAAMPI010000248">
    <property type="protein sequence ID" value="KAF4633575.1"/>
    <property type="molecule type" value="Genomic_DNA"/>
</dbReference>
<dbReference type="PANTHER" id="PTHR39599:SF1">
    <property type="entry name" value="GPI-ANCHORED PROTEIN (EUROFUNG)"/>
    <property type="match status" value="1"/>
</dbReference>
<feature type="chain" id="PRO_5034168727" evidence="1">
    <location>
        <begin position="22"/>
        <end position="217"/>
    </location>
</feature>
<name>A0A8H4RP88_9HELO</name>